<sequence length="225" mass="23568">MPPEPGQPTHAAPLKFSRRGRPAATAVIGGIPKEVSCPGALWPAHTFAVFVVVSAGASGVRDSARRVRTLAAEPSAKVRTGRLAGVEVCCLCFQRPRRTTGRASRVPPSSAGAFPSHGGRRVFTCVLGKYLRFPGGILTCAFHANLVRPIAVYGGPRKNGEQRRGQSGLGRRAFRPRVPINGASPGTNQRAASGRGGALTVMPSLAVKGRAAEHGSRLGARRLRG</sequence>
<evidence type="ECO:0000313" key="1">
    <source>
        <dbReference type="EMBL" id="KAG0431878.1"/>
    </source>
</evidence>
<dbReference type="EMBL" id="JABSTQ010009188">
    <property type="protein sequence ID" value="KAG0431878.1"/>
    <property type="molecule type" value="Genomic_DNA"/>
</dbReference>
<gene>
    <name evidence="1" type="ORF">HPB47_021365</name>
</gene>
<accession>A0AC60QCQ5</accession>
<keyword evidence="2" id="KW-1185">Reference proteome</keyword>
<comment type="caution">
    <text evidence="1">The sequence shown here is derived from an EMBL/GenBank/DDBJ whole genome shotgun (WGS) entry which is preliminary data.</text>
</comment>
<proteinExistence type="predicted"/>
<reference evidence="1 2" key="1">
    <citation type="journal article" date="2020" name="Cell">
        <title>Large-Scale Comparative Analyses of Tick Genomes Elucidate Their Genetic Diversity and Vector Capacities.</title>
        <authorList>
            <consortium name="Tick Genome and Microbiome Consortium (TIGMIC)"/>
            <person name="Jia N."/>
            <person name="Wang J."/>
            <person name="Shi W."/>
            <person name="Du L."/>
            <person name="Sun Y."/>
            <person name="Zhan W."/>
            <person name="Jiang J.F."/>
            <person name="Wang Q."/>
            <person name="Zhang B."/>
            <person name="Ji P."/>
            <person name="Bell-Sakyi L."/>
            <person name="Cui X.M."/>
            <person name="Yuan T.T."/>
            <person name="Jiang B.G."/>
            <person name="Yang W.F."/>
            <person name="Lam T.T."/>
            <person name="Chang Q.C."/>
            <person name="Ding S.J."/>
            <person name="Wang X.J."/>
            <person name="Zhu J.G."/>
            <person name="Ruan X.D."/>
            <person name="Zhao L."/>
            <person name="Wei J.T."/>
            <person name="Ye R.Z."/>
            <person name="Que T.C."/>
            <person name="Du C.H."/>
            <person name="Zhou Y.H."/>
            <person name="Cheng J.X."/>
            <person name="Dai P.F."/>
            <person name="Guo W.B."/>
            <person name="Han X.H."/>
            <person name="Huang E.J."/>
            <person name="Li L.F."/>
            <person name="Wei W."/>
            <person name="Gao Y.C."/>
            <person name="Liu J.Z."/>
            <person name="Shao H.Z."/>
            <person name="Wang X."/>
            <person name="Wang C.C."/>
            <person name="Yang T.C."/>
            <person name="Huo Q.B."/>
            <person name="Li W."/>
            <person name="Chen H.Y."/>
            <person name="Chen S.E."/>
            <person name="Zhou L.G."/>
            <person name="Ni X.B."/>
            <person name="Tian J.H."/>
            <person name="Sheng Y."/>
            <person name="Liu T."/>
            <person name="Pan Y.S."/>
            <person name="Xia L.Y."/>
            <person name="Li J."/>
            <person name="Zhao F."/>
            <person name="Cao W.C."/>
        </authorList>
    </citation>
    <scope>NUCLEOTIDE SEQUENCE [LARGE SCALE GENOMIC DNA]</scope>
    <source>
        <strain evidence="1">Iper-2018</strain>
    </source>
</reference>
<dbReference type="Proteomes" id="UP000805193">
    <property type="component" value="Unassembled WGS sequence"/>
</dbReference>
<protein>
    <submittedName>
        <fullName evidence="1">Uncharacterized protein</fullName>
    </submittedName>
</protein>
<evidence type="ECO:0000313" key="2">
    <source>
        <dbReference type="Proteomes" id="UP000805193"/>
    </source>
</evidence>
<organism evidence="1 2">
    <name type="scientific">Ixodes persulcatus</name>
    <name type="common">Taiga tick</name>
    <dbReference type="NCBI Taxonomy" id="34615"/>
    <lineage>
        <taxon>Eukaryota</taxon>
        <taxon>Metazoa</taxon>
        <taxon>Ecdysozoa</taxon>
        <taxon>Arthropoda</taxon>
        <taxon>Chelicerata</taxon>
        <taxon>Arachnida</taxon>
        <taxon>Acari</taxon>
        <taxon>Parasitiformes</taxon>
        <taxon>Ixodida</taxon>
        <taxon>Ixodoidea</taxon>
        <taxon>Ixodidae</taxon>
        <taxon>Ixodinae</taxon>
        <taxon>Ixodes</taxon>
    </lineage>
</organism>
<name>A0AC60QCQ5_IXOPE</name>